<feature type="domain" description="GIY-YIG" evidence="1">
    <location>
        <begin position="1"/>
        <end position="87"/>
    </location>
</feature>
<dbReference type="InterPro" id="IPR000305">
    <property type="entry name" value="GIY-YIG_endonuc"/>
</dbReference>
<organism evidence="2">
    <name type="scientific">Mimivirus LCMiAC01</name>
    <dbReference type="NCBI Taxonomy" id="2506608"/>
    <lineage>
        <taxon>Viruses</taxon>
        <taxon>Varidnaviria</taxon>
        <taxon>Bamfordvirae</taxon>
        <taxon>Nucleocytoviricota</taxon>
        <taxon>Megaviricetes</taxon>
        <taxon>Imitervirales</taxon>
        <taxon>Mimiviridae</taxon>
        <taxon>Klosneuvirinae</taxon>
    </lineage>
</organism>
<protein>
    <submittedName>
        <fullName evidence="2">GIY-YIG nuclease</fullName>
    </submittedName>
</protein>
<dbReference type="InterPro" id="IPR035901">
    <property type="entry name" value="GIY-YIG_endonuc_sf"/>
</dbReference>
<accession>A0A481Z0R1</accession>
<dbReference type="PANTHER" id="PTHR20208:SF13">
    <property type="entry name" value="STRUCTURE-SPECIFIC ENDONUCLEASE SUBUNIT SLX1"/>
    <property type="match status" value="1"/>
</dbReference>
<proteinExistence type="predicted"/>
<dbReference type="Pfam" id="PF01541">
    <property type="entry name" value="GIY-YIG"/>
    <property type="match status" value="1"/>
</dbReference>
<dbReference type="PANTHER" id="PTHR20208">
    <property type="entry name" value="STRUCTURE-SPECIFIC ENDONUCLEASE SUBUNIT SLX1"/>
    <property type="match status" value="1"/>
</dbReference>
<dbReference type="Gene3D" id="3.40.1440.10">
    <property type="entry name" value="GIY-YIG endonuclease"/>
    <property type="match status" value="1"/>
</dbReference>
<dbReference type="EMBL" id="MK500394">
    <property type="protein sequence ID" value="QBK88665.1"/>
    <property type="molecule type" value="Genomic_DNA"/>
</dbReference>
<dbReference type="PROSITE" id="PS50164">
    <property type="entry name" value="GIY_YIG"/>
    <property type="match status" value="1"/>
</dbReference>
<reference evidence="2" key="1">
    <citation type="journal article" date="2019" name="MBio">
        <title>Virus Genomes from Deep Sea Sediments Expand the Ocean Megavirome and Support Independent Origins of Viral Gigantism.</title>
        <authorList>
            <person name="Backstrom D."/>
            <person name="Yutin N."/>
            <person name="Jorgensen S.L."/>
            <person name="Dharamshi J."/>
            <person name="Homa F."/>
            <person name="Zaremba-Niedwiedzka K."/>
            <person name="Spang A."/>
            <person name="Wolf Y.I."/>
            <person name="Koonin E.V."/>
            <person name="Ettema T.J."/>
        </authorList>
    </citation>
    <scope>NUCLEOTIDE SEQUENCE</scope>
</reference>
<name>A0A481Z0R1_9VIRU</name>
<gene>
    <name evidence="2" type="ORF">LCMiAC01_03430</name>
</gene>
<sequence length="156" mass="18269">MWYCYILTNTYESHKHRTYVGASNNPKRRIRQHNNIIKGGAKYTSAFGNHTWKYMVLLAGLPTKINALQCEWKLKHPENKKRTRKIYCRPKGRIKGLSLVLKSKKWTNNSIINNSDMELKMWILNKYVDFLDLDNLPKNIKVIPVDKIDPGVLVNV</sequence>
<evidence type="ECO:0000259" key="1">
    <source>
        <dbReference type="PROSITE" id="PS50164"/>
    </source>
</evidence>
<dbReference type="SUPFAM" id="SSF82771">
    <property type="entry name" value="GIY-YIG endonuclease"/>
    <property type="match status" value="1"/>
</dbReference>
<evidence type="ECO:0000313" key="2">
    <source>
        <dbReference type="EMBL" id="QBK88665.1"/>
    </source>
</evidence>
<dbReference type="InterPro" id="IPR050381">
    <property type="entry name" value="SLX1_endonuclease"/>
</dbReference>